<sequence>MAQEMKARAKFVQDTLQAQGYSSQVVELSASSRTAQEAAQAIGCQVAQIVKSLIFMTKNTSRPVLVVASGSNRVNEKLLGQLVGEPIVRADPDFVRQHTGYAVGGVAPLGHPEPLLTFIDSDLLQYEQIWAAAGTPFAVFQLTPQELQQMTQGQVVSIS</sequence>
<evidence type="ECO:0000313" key="3">
    <source>
        <dbReference type="Proteomes" id="UP000287171"/>
    </source>
</evidence>
<reference evidence="3" key="1">
    <citation type="submission" date="2018-12" db="EMBL/GenBank/DDBJ databases">
        <title>Tengunoibacter tsumagoiensis gen. nov., sp. nov., Dictyobacter kobayashii sp. nov., D. alpinus sp. nov., and D. joshuensis sp. nov. and description of Dictyobacteraceae fam. nov. within the order Ktedonobacterales isolated from Tengu-no-mugimeshi.</title>
        <authorList>
            <person name="Wang C.M."/>
            <person name="Zheng Y."/>
            <person name="Sakai Y."/>
            <person name="Toyoda A."/>
            <person name="Minakuchi Y."/>
            <person name="Abe K."/>
            <person name="Yokota A."/>
            <person name="Yabe S."/>
        </authorList>
    </citation>
    <scope>NUCLEOTIDE SEQUENCE [LARGE SCALE GENOMIC DNA]</scope>
    <source>
        <strain evidence="3">Uno16</strain>
    </source>
</reference>
<dbReference type="OrthoDB" id="9798760at2"/>
<dbReference type="AlphaFoldDB" id="A0A402AZZ0"/>
<dbReference type="InterPro" id="IPR007214">
    <property type="entry name" value="YbaK/aa-tRNA-synth-assoc-dom"/>
</dbReference>
<keyword evidence="3" id="KW-1185">Reference proteome</keyword>
<dbReference type="Proteomes" id="UP000287171">
    <property type="component" value="Unassembled WGS sequence"/>
</dbReference>
<organism evidence="2 3">
    <name type="scientific">Dictyobacter alpinus</name>
    <dbReference type="NCBI Taxonomy" id="2014873"/>
    <lineage>
        <taxon>Bacteria</taxon>
        <taxon>Bacillati</taxon>
        <taxon>Chloroflexota</taxon>
        <taxon>Ktedonobacteria</taxon>
        <taxon>Ktedonobacterales</taxon>
        <taxon>Dictyobacteraceae</taxon>
        <taxon>Dictyobacter</taxon>
    </lineage>
</organism>
<name>A0A402AZZ0_9CHLR</name>
<dbReference type="CDD" id="cd04333">
    <property type="entry name" value="ProX_deacylase"/>
    <property type="match status" value="1"/>
</dbReference>
<dbReference type="PANTHER" id="PTHR30411">
    <property type="entry name" value="CYTOPLASMIC PROTEIN"/>
    <property type="match status" value="1"/>
</dbReference>
<feature type="domain" description="YbaK/aminoacyl-tRNA synthetase-associated" evidence="1">
    <location>
        <begin position="32"/>
        <end position="149"/>
    </location>
</feature>
<dbReference type="Gene3D" id="3.90.960.10">
    <property type="entry name" value="YbaK/aminoacyl-tRNA synthetase-associated domain"/>
    <property type="match status" value="1"/>
</dbReference>
<comment type="caution">
    <text evidence="2">The sequence shown here is derived from an EMBL/GenBank/DDBJ whole genome shotgun (WGS) entry which is preliminary data.</text>
</comment>
<dbReference type="SUPFAM" id="SSF55826">
    <property type="entry name" value="YbaK/ProRS associated domain"/>
    <property type="match status" value="1"/>
</dbReference>
<accession>A0A402AZZ0</accession>
<evidence type="ECO:0000259" key="1">
    <source>
        <dbReference type="Pfam" id="PF04073"/>
    </source>
</evidence>
<proteinExistence type="predicted"/>
<dbReference type="Pfam" id="PF04073">
    <property type="entry name" value="tRNA_edit"/>
    <property type="match status" value="1"/>
</dbReference>
<evidence type="ECO:0000313" key="2">
    <source>
        <dbReference type="EMBL" id="GCE24670.1"/>
    </source>
</evidence>
<dbReference type="GO" id="GO:0002161">
    <property type="term" value="F:aminoacyl-tRNA deacylase activity"/>
    <property type="evidence" value="ECO:0007669"/>
    <property type="project" value="InterPro"/>
</dbReference>
<dbReference type="PANTHER" id="PTHR30411:SF1">
    <property type="entry name" value="CYTOPLASMIC PROTEIN"/>
    <property type="match status" value="1"/>
</dbReference>
<dbReference type="RefSeq" id="WP_126625357.1">
    <property type="nucleotide sequence ID" value="NZ_BIFT01000001.1"/>
</dbReference>
<dbReference type="EMBL" id="BIFT01000001">
    <property type="protein sequence ID" value="GCE24670.1"/>
    <property type="molecule type" value="Genomic_DNA"/>
</dbReference>
<gene>
    <name evidence="2" type="ORF">KDA_01540</name>
</gene>
<protein>
    <submittedName>
        <fullName evidence="2">Cys-tRNA(Pro)/cys-tRNA(Cys) deacylase</fullName>
    </submittedName>
</protein>
<dbReference type="InterPro" id="IPR036754">
    <property type="entry name" value="YbaK/aa-tRNA-synt-asso_dom_sf"/>
</dbReference>